<comment type="subcellular location">
    <subcellularLocation>
        <location evidence="1">Membrane</location>
        <topology evidence="1">Multi-pass membrane protein</topology>
    </subcellularLocation>
</comment>
<dbReference type="AlphaFoldDB" id="A0A0L6UDU4"/>
<dbReference type="STRING" id="27349.A0A0L6UDU4"/>
<keyword evidence="2 5" id="KW-0812">Transmembrane</keyword>
<evidence type="ECO:0000256" key="5">
    <source>
        <dbReference type="SAM" id="Phobius"/>
    </source>
</evidence>
<dbReference type="GO" id="GO:0005829">
    <property type="term" value="C:cytosol"/>
    <property type="evidence" value="ECO:0007669"/>
    <property type="project" value="GOC"/>
</dbReference>
<dbReference type="GO" id="GO:0005768">
    <property type="term" value="C:endosome"/>
    <property type="evidence" value="ECO:0007669"/>
    <property type="project" value="TreeGrafter"/>
</dbReference>
<organism evidence="6 7">
    <name type="scientific">Puccinia sorghi</name>
    <dbReference type="NCBI Taxonomy" id="27349"/>
    <lineage>
        <taxon>Eukaryota</taxon>
        <taxon>Fungi</taxon>
        <taxon>Dikarya</taxon>
        <taxon>Basidiomycota</taxon>
        <taxon>Pucciniomycotina</taxon>
        <taxon>Pucciniomycetes</taxon>
        <taxon>Pucciniales</taxon>
        <taxon>Pucciniaceae</taxon>
        <taxon>Puccinia</taxon>
    </lineage>
</organism>
<evidence type="ECO:0000256" key="2">
    <source>
        <dbReference type="ARBA" id="ARBA00022692"/>
    </source>
</evidence>
<keyword evidence="3 5" id="KW-1133">Transmembrane helix</keyword>
<dbReference type="GO" id="GO:0005802">
    <property type="term" value="C:trans-Golgi network"/>
    <property type="evidence" value="ECO:0007669"/>
    <property type="project" value="TreeGrafter"/>
</dbReference>
<dbReference type="VEuPathDB" id="FungiDB:VP01_764g1"/>
<dbReference type="InterPro" id="IPR006603">
    <property type="entry name" value="PQ-loop_rpt"/>
</dbReference>
<feature type="transmembrane region" description="Helical" evidence="5">
    <location>
        <begin position="38"/>
        <end position="60"/>
    </location>
</feature>
<keyword evidence="4 5" id="KW-0472">Membrane</keyword>
<dbReference type="PANTHER" id="PTHR14856:SF9">
    <property type="entry name" value="PQ-LOOP REPEAT-CONTAINING PROTEIN 1"/>
    <property type="match status" value="1"/>
</dbReference>
<sequence>MVANHSFFYFLIVLALGSPLVYLDQYRVYSANPEVQEFGRFFASNLCGSVVSLFFFPFFYVIANISRVFYWLGDRFDTALLVQSLLMIAAQLALLRLCLKYSPITSPHGESQESNNEDYYYSIDSYLDLFALLFAIEAALFILFQQHDSFIQAIGFFSLGLESTFSRDNLFFVLFQKKKKKLPIPQLLTNFRRKSLAGLSNMVLLGWLFGDSFKSIYLVFVSPDSNSIQFKIWSVLIPSLYYYFLKLKNYYIFLLDSALFQLSVDILILAQAFLYRRQTKLETHPSPDDDLHVVDVDVATTRLTIVENDEHLVVV</sequence>
<keyword evidence="7" id="KW-1185">Reference proteome</keyword>
<dbReference type="InterPro" id="IPR052241">
    <property type="entry name" value="SLC66/Scramblase_ANY1"/>
</dbReference>
<evidence type="ECO:0000256" key="4">
    <source>
        <dbReference type="ARBA" id="ARBA00023136"/>
    </source>
</evidence>
<gene>
    <name evidence="6" type="ORF">VP01_764g1</name>
</gene>
<evidence type="ECO:0000313" key="7">
    <source>
        <dbReference type="Proteomes" id="UP000037035"/>
    </source>
</evidence>
<dbReference type="PANTHER" id="PTHR14856">
    <property type="entry name" value="PQ-LOOP REPEAT-CONTAINING PROTEIN 1-LIKE PROTEIN"/>
    <property type="match status" value="1"/>
</dbReference>
<name>A0A0L6UDU4_9BASI</name>
<feature type="transmembrane region" description="Helical" evidence="5">
    <location>
        <begin position="250"/>
        <end position="275"/>
    </location>
</feature>
<feature type="transmembrane region" description="Helical" evidence="5">
    <location>
        <begin position="80"/>
        <end position="99"/>
    </location>
</feature>
<dbReference type="EMBL" id="LAVV01013105">
    <property type="protein sequence ID" value="KNZ45975.1"/>
    <property type="molecule type" value="Genomic_DNA"/>
</dbReference>
<dbReference type="Proteomes" id="UP000037035">
    <property type="component" value="Unassembled WGS sequence"/>
</dbReference>
<accession>A0A0L6UDU4</accession>
<dbReference type="GO" id="GO:0016020">
    <property type="term" value="C:membrane"/>
    <property type="evidence" value="ECO:0007669"/>
    <property type="project" value="UniProtKB-SubCell"/>
</dbReference>
<dbReference type="GO" id="GO:0042147">
    <property type="term" value="P:retrograde transport, endosome to Golgi"/>
    <property type="evidence" value="ECO:0007669"/>
    <property type="project" value="TreeGrafter"/>
</dbReference>
<comment type="caution">
    <text evidence="6">The sequence shown here is derived from an EMBL/GenBank/DDBJ whole genome shotgun (WGS) entry which is preliminary data.</text>
</comment>
<dbReference type="GO" id="GO:0045332">
    <property type="term" value="P:phospholipid translocation"/>
    <property type="evidence" value="ECO:0007669"/>
    <property type="project" value="TreeGrafter"/>
</dbReference>
<feature type="transmembrane region" description="Helical" evidence="5">
    <location>
        <begin position="119"/>
        <end position="144"/>
    </location>
</feature>
<evidence type="ECO:0000256" key="3">
    <source>
        <dbReference type="ARBA" id="ARBA00022989"/>
    </source>
</evidence>
<reference evidence="6 7" key="1">
    <citation type="submission" date="2015-08" db="EMBL/GenBank/DDBJ databases">
        <title>Next Generation Sequencing and Analysis of the Genome of Puccinia sorghi L Schw, the Causal Agent of Maize Common Rust.</title>
        <authorList>
            <person name="Rochi L."/>
            <person name="Burguener G."/>
            <person name="Darino M."/>
            <person name="Turjanski A."/>
            <person name="Kreff E."/>
            <person name="Dieguez M.J."/>
            <person name="Sacco F."/>
        </authorList>
    </citation>
    <scope>NUCLEOTIDE SEQUENCE [LARGE SCALE GENOMIC DNA]</scope>
    <source>
        <strain evidence="6 7">RO10H11247</strain>
    </source>
</reference>
<dbReference type="Pfam" id="PF04193">
    <property type="entry name" value="PQ-loop"/>
    <property type="match status" value="1"/>
</dbReference>
<dbReference type="OrthoDB" id="292213at2759"/>
<feature type="transmembrane region" description="Helical" evidence="5">
    <location>
        <begin position="196"/>
        <end position="220"/>
    </location>
</feature>
<evidence type="ECO:0000313" key="6">
    <source>
        <dbReference type="EMBL" id="KNZ45975.1"/>
    </source>
</evidence>
<proteinExistence type="predicted"/>
<evidence type="ECO:0000256" key="1">
    <source>
        <dbReference type="ARBA" id="ARBA00004141"/>
    </source>
</evidence>
<feature type="transmembrane region" description="Helical" evidence="5">
    <location>
        <begin position="6"/>
        <end position="26"/>
    </location>
</feature>
<protein>
    <submittedName>
        <fullName evidence="6">Uncharacterized protein</fullName>
    </submittedName>
</protein>